<feature type="domain" description="DUF3444" evidence="1">
    <location>
        <begin position="137"/>
        <end position="190"/>
    </location>
</feature>
<dbReference type="Pfam" id="PF11926">
    <property type="entry name" value="DUF3444"/>
    <property type="match status" value="1"/>
</dbReference>
<accession>A0AAN8Y3P3</accession>
<protein>
    <recommendedName>
        <fullName evidence="1">DUF3444 domain-containing protein</fullName>
    </recommendedName>
</protein>
<dbReference type="Proteomes" id="UP001371456">
    <property type="component" value="Unassembled WGS sequence"/>
</dbReference>
<evidence type="ECO:0000313" key="2">
    <source>
        <dbReference type="EMBL" id="KAK6777972.1"/>
    </source>
</evidence>
<keyword evidence="3" id="KW-1185">Reference proteome</keyword>
<dbReference type="EMBL" id="JBANQN010000010">
    <property type="protein sequence ID" value="KAK6777972.1"/>
    <property type="molecule type" value="Genomic_DNA"/>
</dbReference>
<reference evidence="2 3" key="1">
    <citation type="submission" date="2024-02" db="EMBL/GenBank/DDBJ databases">
        <title>de novo genome assembly of Solanum bulbocastanum strain 11H21.</title>
        <authorList>
            <person name="Hosaka A.J."/>
        </authorList>
    </citation>
    <scope>NUCLEOTIDE SEQUENCE [LARGE SCALE GENOMIC DNA]</scope>
    <source>
        <tissue evidence="2">Young leaves</tissue>
    </source>
</reference>
<dbReference type="InterPro" id="IPR024593">
    <property type="entry name" value="DUF3444"/>
</dbReference>
<evidence type="ECO:0000313" key="3">
    <source>
        <dbReference type="Proteomes" id="UP001371456"/>
    </source>
</evidence>
<evidence type="ECO:0000259" key="1">
    <source>
        <dbReference type="Pfam" id="PF11926"/>
    </source>
</evidence>
<dbReference type="AlphaFoldDB" id="A0AAN8Y3P3"/>
<organism evidence="2 3">
    <name type="scientific">Solanum bulbocastanum</name>
    <name type="common">Wild potato</name>
    <dbReference type="NCBI Taxonomy" id="147425"/>
    <lineage>
        <taxon>Eukaryota</taxon>
        <taxon>Viridiplantae</taxon>
        <taxon>Streptophyta</taxon>
        <taxon>Embryophyta</taxon>
        <taxon>Tracheophyta</taxon>
        <taxon>Spermatophyta</taxon>
        <taxon>Magnoliopsida</taxon>
        <taxon>eudicotyledons</taxon>
        <taxon>Gunneridae</taxon>
        <taxon>Pentapetalae</taxon>
        <taxon>asterids</taxon>
        <taxon>lamiids</taxon>
        <taxon>Solanales</taxon>
        <taxon>Solanaceae</taxon>
        <taxon>Solanoideae</taxon>
        <taxon>Solaneae</taxon>
        <taxon>Solanum</taxon>
    </lineage>
</organism>
<gene>
    <name evidence="2" type="ORF">RDI58_024690</name>
</gene>
<comment type="caution">
    <text evidence="2">The sequence shown here is derived from an EMBL/GenBank/DDBJ whole genome shotgun (WGS) entry which is preliminary data.</text>
</comment>
<name>A0AAN8Y3P3_SOLBU</name>
<proteinExistence type="predicted"/>
<sequence length="247" mass="28423">MAEQNQYGTTVDDMGKAEARHMGQSFLLNNYCFMHPSLGAATLDYFKTRTHQVAMPKDEVNNPTKTAEICVICHTKYELEETIGTLRHVLMVLGQVINKCCFCSYKNLHNTPYRELTRPIEHPPWLIPSISHFWRLYFIMNVKWEKGAGGIIQIFPRKGDVWALYMHWFTKWNDLTPNNTMHNYDIVEDTQPNHNIAFQAQKLSRGCGGSINEGAASPLEVEDFIQILVTLNFSYQASDELPQVHLQ</sequence>